<keyword evidence="2" id="KW-1185">Reference proteome</keyword>
<name>A0A1G5J3Y5_9FLAO</name>
<dbReference type="RefSeq" id="WP_091144461.1">
    <property type="nucleotide sequence ID" value="NZ_FMVF01000012.1"/>
</dbReference>
<dbReference type="EMBL" id="FMVF01000012">
    <property type="protein sequence ID" value="SCY82661.1"/>
    <property type="molecule type" value="Genomic_DNA"/>
</dbReference>
<dbReference type="OrthoDB" id="1433426at2"/>
<organism evidence="1 2">
    <name type="scientific">Flavobacterium caeni</name>
    <dbReference type="NCBI Taxonomy" id="490189"/>
    <lineage>
        <taxon>Bacteria</taxon>
        <taxon>Pseudomonadati</taxon>
        <taxon>Bacteroidota</taxon>
        <taxon>Flavobacteriia</taxon>
        <taxon>Flavobacteriales</taxon>
        <taxon>Flavobacteriaceae</taxon>
        <taxon>Flavobacterium</taxon>
    </lineage>
</organism>
<evidence type="ECO:0000313" key="2">
    <source>
        <dbReference type="Proteomes" id="UP000199354"/>
    </source>
</evidence>
<dbReference type="AlphaFoldDB" id="A0A1G5J3Y5"/>
<proteinExistence type="predicted"/>
<reference evidence="1 2" key="1">
    <citation type="submission" date="2016-10" db="EMBL/GenBank/DDBJ databases">
        <authorList>
            <person name="de Groot N.N."/>
        </authorList>
    </citation>
    <scope>NUCLEOTIDE SEQUENCE [LARGE SCALE GENOMIC DNA]</scope>
    <source>
        <strain evidence="1 2">CGMCC 1.7031</strain>
    </source>
</reference>
<dbReference type="STRING" id="490189.SAMN02927903_02505"/>
<gene>
    <name evidence="1" type="ORF">SAMN02927903_02505</name>
</gene>
<sequence length="182" mass="20048">MKKIAIFTLFAAAALTFSSCEQESLDPLPEKVEGMYVILNVQQATLEFDNFETTAFRGTLTNPSSNIVRYELFVRRRNPNGVSTSNTKLLETITSFPHQLEITPAKIAAALEVPVTELAVGDVYRFIGYSYDASGTKTGYNNLSAVLRTTPTMKQGYKWSANAAAVINPGDPFNIYTPFSNN</sequence>
<accession>A0A1G5J3Y5</accession>
<evidence type="ECO:0000313" key="1">
    <source>
        <dbReference type="EMBL" id="SCY82661.1"/>
    </source>
</evidence>
<dbReference type="Proteomes" id="UP000199354">
    <property type="component" value="Unassembled WGS sequence"/>
</dbReference>
<protein>
    <submittedName>
        <fullName evidence="1">Uncharacterized protein</fullName>
    </submittedName>
</protein>
<dbReference type="PROSITE" id="PS51257">
    <property type="entry name" value="PROKAR_LIPOPROTEIN"/>
    <property type="match status" value="1"/>
</dbReference>